<dbReference type="AlphaFoldDB" id="A0A080ZB75"/>
<comment type="caution">
    <text evidence="2">The sequence shown here is derived from an EMBL/GenBank/DDBJ whole genome shotgun (WGS) entry which is preliminary data.</text>
</comment>
<organism evidence="2 3">
    <name type="scientific">Phytophthora nicotianae P1976</name>
    <dbReference type="NCBI Taxonomy" id="1317066"/>
    <lineage>
        <taxon>Eukaryota</taxon>
        <taxon>Sar</taxon>
        <taxon>Stramenopiles</taxon>
        <taxon>Oomycota</taxon>
        <taxon>Peronosporomycetes</taxon>
        <taxon>Peronosporales</taxon>
        <taxon>Peronosporaceae</taxon>
        <taxon>Phytophthora</taxon>
    </lineage>
</organism>
<dbReference type="EMBL" id="ANJA01003377">
    <property type="protein sequence ID" value="ETO63886.1"/>
    <property type="molecule type" value="Genomic_DNA"/>
</dbReference>
<reference evidence="2 3" key="1">
    <citation type="submission" date="2013-11" db="EMBL/GenBank/DDBJ databases">
        <title>The Genome Sequence of Phytophthora parasitica P1976.</title>
        <authorList>
            <consortium name="The Broad Institute Genomics Platform"/>
            <person name="Russ C."/>
            <person name="Tyler B."/>
            <person name="Panabieres F."/>
            <person name="Shan W."/>
            <person name="Tripathy S."/>
            <person name="Grunwald N."/>
            <person name="Machado M."/>
            <person name="Johnson C.S."/>
            <person name="Walker B."/>
            <person name="Young S."/>
            <person name="Zeng Q."/>
            <person name="Gargeya S."/>
            <person name="Fitzgerald M."/>
            <person name="Haas B."/>
            <person name="Abouelleil A."/>
            <person name="Allen A.W."/>
            <person name="Alvarado L."/>
            <person name="Arachchi H.M."/>
            <person name="Berlin A.M."/>
            <person name="Chapman S.B."/>
            <person name="Gainer-Dewar J."/>
            <person name="Goldberg J."/>
            <person name="Griggs A."/>
            <person name="Gujja S."/>
            <person name="Hansen M."/>
            <person name="Howarth C."/>
            <person name="Imamovic A."/>
            <person name="Ireland A."/>
            <person name="Larimer J."/>
            <person name="McCowan C."/>
            <person name="Murphy C."/>
            <person name="Pearson M."/>
            <person name="Poon T.W."/>
            <person name="Priest M."/>
            <person name="Roberts A."/>
            <person name="Saif S."/>
            <person name="Shea T."/>
            <person name="Sisk P."/>
            <person name="Sykes S."/>
            <person name="Wortman J."/>
            <person name="Nusbaum C."/>
            <person name="Birren B."/>
        </authorList>
    </citation>
    <scope>NUCLEOTIDE SEQUENCE [LARGE SCALE GENOMIC DNA]</scope>
    <source>
        <strain evidence="2 3">P1976</strain>
    </source>
</reference>
<sequence length="531" mass="59441">MPGMGSEFEYDAEGDARMTVPQPIFEVMRAPMLDAWSQAAIIRFLRDRKQYEGKIEEQCRATGEVETAVARSVKSSFQPRVLEHVAHYILKVEVGNVSDDMLLAEMKRKIGTMVNDRVPDVTQLFAKELKMDLAEVDVEARIAKYFMSFDLLVEENGLTSILGRGPAQDEGGRQRMKLRCKLLLNHVMPEMLKVDLTRLVEMTHRRAKIDDLVLHDLIVERATQQQQYHLMQSEMKQISAQRPRDTSGTPSGVRQRSKPAAQVKPVVAAAGTKKVTGPQKPPRDGCLVCKGPHWARDCPTATPEQKADVERTLQDRRTRRQEKVKRVTANEEPAFRTTVVNGVLDVPFCPDTGSDANIIGRPVLNELQELMELRVELVQPPVEVVVAGGNRMQCHEKVHVDLQIVTAAGPLQLTNIECLVLEAPEEELLLGKTTLQSIGVDLDGIFEQLAQQRLEDAEAEADDVPGDDVEVLGTATDDEVEQVLHRLVDDAVDEGFDEALADDLRTLVLDYEDIFRLRLGRDEPADVQPLE</sequence>
<dbReference type="Gene3D" id="2.40.70.10">
    <property type="entry name" value="Acid Proteases"/>
    <property type="match status" value="1"/>
</dbReference>
<evidence type="ECO:0000313" key="2">
    <source>
        <dbReference type="EMBL" id="ETO63886.1"/>
    </source>
</evidence>
<protein>
    <submittedName>
        <fullName evidence="2">Uncharacterized protein</fullName>
    </submittedName>
</protein>
<evidence type="ECO:0000256" key="1">
    <source>
        <dbReference type="SAM" id="MobiDB-lite"/>
    </source>
</evidence>
<evidence type="ECO:0000313" key="3">
    <source>
        <dbReference type="Proteomes" id="UP000028582"/>
    </source>
</evidence>
<name>A0A080ZB75_PHYNI</name>
<proteinExistence type="predicted"/>
<feature type="compositionally biased region" description="Polar residues" evidence="1">
    <location>
        <begin position="234"/>
        <end position="254"/>
    </location>
</feature>
<dbReference type="Pfam" id="PF13650">
    <property type="entry name" value="Asp_protease_2"/>
    <property type="match status" value="1"/>
</dbReference>
<accession>A0A080ZB75</accession>
<gene>
    <name evidence="2" type="ORF">F444_18481</name>
</gene>
<feature type="region of interest" description="Disordered" evidence="1">
    <location>
        <begin position="234"/>
        <end position="265"/>
    </location>
</feature>
<dbReference type="InterPro" id="IPR021109">
    <property type="entry name" value="Peptidase_aspartic_dom_sf"/>
</dbReference>
<feature type="non-terminal residue" evidence="2">
    <location>
        <position position="531"/>
    </location>
</feature>
<dbReference type="Proteomes" id="UP000028582">
    <property type="component" value="Unassembled WGS sequence"/>
</dbReference>
<dbReference type="OrthoDB" id="115680at2759"/>